<dbReference type="InterPro" id="IPR001173">
    <property type="entry name" value="Glyco_trans_2-like"/>
</dbReference>
<evidence type="ECO:0000313" key="2">
    <source>
        <dbReference type="EMBL" id="AJC88167.1"/>
    </source>
</evidence>
<dbReference type="HOGENOM" id="CLU_377538_0_0_7"/>
<dbReference type="STRING" id="1031564.CINS_1208"/>
<organism evidence="2 3">
    <name type="scientific">Campylobacter insulaenigrae NCTC 12927</name>
    <dbReference type="NCBI Taxonomy" id="1031564"/>
    <lineage>
        <taxon>Bacteria</taxon>
        <taxon>Pseudomonadati</taxon>
        <taxon>Campylobacterota</taxon>
        <taxon>Epsilonproteobacteria</taxon>
        <taxon>Campylobacterales</taxon>
        <taxon>Campylobacteraceae</taxon>
        <taxon>Campylobacter</taxon>
    </lineage>
</organism>
<reference evidence="2 3" key="1">
    <citation type="journal article" date="2014" name="Genome Biol. Evol.">
        <title>Comparative Genomics of the Campylobacter lari Group.</title>
        <authorList>
            <person name="Miller W.G."/>
            <person name="Yee E."/>
            <person name="Chapman M.H."/>
            <person name="Smith T.P."/>
            <person name="Bono J.L."/>
            <person name="Huynh S."/>
            <person name="Parker C.T."/>
            <person name="Vandamme P."/>
            <person name="Luong K."/>
            <person name="Korlach J."/>
        </authorList>
    </citation>
    <scope>NUCLEOTIDE SEQUENCE [LARGE SCALE GENOMIC DNA]</scope>
    <source>
        <strain evidence="2 3">NCTC 12927</strain>
    </source>
</reference>
<dbReference type="InterPro" id="IPR029044">
    <property type="entry name" value="Nucleotide-diphossugar_trans"/>
</dbReference>
<proteinExistence type="predicted"/>
<dbReference type="SUPFAM" id="SSF53448">
    <property type="entry name" value="Nucleotide-diphospho-sugar transferases"/>
    <property type="match status" value="2"/>
</dbReference>
<gene>
    <name evidence="2" type="ORF">CINS_1208</name>
</gene>
<protein>
    <submittedName>
        <fullName evidence="2">Glycosyltransferase, family 2</fullName>
    </submittedName>
</protein>
<dbReference type="InterPro" id="IPR008441">
    <property type="entry name" value="AfumC-like_glycosyl_Trfase"/>
</dbReference>
<name>A0A0A8H2G4_9BACT</name>
<dbReference type="CDD" id="cd00761">
    <property type="entry name" value="Glyco_tranf_GTA_type"/>
    <property type="match status" value="1"/>
</dbReference>
<dbReference type="AlphaFoldDB" id="A0A0A8H2G4"/>
<feature type="domain" description="Glycosyltransferase 2-like" evidence="1">
    <location>
        <begin position="7"/>
        <end position="82"/>
    </location>
</feature>
<dbReference type="PANTHER" id="PTHR22916">
    <property type="entry name" value="GLYCOSYLTRANSFERASE"/>
    <property type="match status" value="1"/>
</dbReference>
<accession>A0A0A8H2G4</accession>
<dbReference type="Pfam" id="PF00535">
    <property type="entry name" value="Glycos_transf_2"/>
    <property type="match status" value="1"/>
</dbReference>
<dbReference type="Pfam" id="PF05704">
    <property type="entry name" value="Caps_synth"/>
    <property type="match status" value="1"/>
</dbReference>
<keyword evidence="2" id="KW-0808">Transferase</keyword>
<dbReference type="Gene3D" id="3.90.550.10">
    <property type="entry name" value="Spore Coat Polysaccharide Biosynthesis Protein SpsA, Chain A"/>
    <property type="match status" value="2"/>
</dbReference>
<dbReference type="PANTHER" id="PTHR22916:SF3">
    <property type="entry name" value="UDP-GLCNAC:BETAGAL BETA-1,3-N-ACETYLGLUCOSAMINYLTRANSFERASE-LIKE PROTEIN 1"/>
    <property type="match status" value="1"/>
</dbReference>
<dbReference type="Gene3D" id="3.90.550.20">
    <property type="match status" value="1"/>
</dbReference>
<dbReference type="Proteomes" id="UP000031163">
    <property type="component" value="Chromosome"/>
</dbReference>
<evidence type="ECO:0000259" key="1">
    <source>
        <dbReference type="Pfam" id="PF00535"/>
    </source>
</evidence>
<dbReference type="GO" id="GO:0016758">
    <property type="term" value="F:hexosyltransferase activity"/>
    <property type="evidence" value="ECO:0007669"/>
    <property type="project" value="UniProtKB-ARBA"/>
</dbReference>
<dbReference type="KEGG" id="cis:CINS_1208"/>
<evidence type="ECO:0000313" key="3">
    <source>
        <dbReference type="Proteomes" id="UP000031163"/>
    </source>
</evidence>
<sequence>MNNPLVSIIIPIYNVAPYLQECLDSVINQTYSNLDIILIDDGSNDNSLNIALEYLRKDKRMFLISKENGGLSSARNIGIEFIKNTKLRNFFENQDKEDILSYTTINIFSKDTKIITKDNIEANFVQIEERYIKTNIENINDFIIQELPNSIIHFLDSDDCLLKDCIELCIEKMLEKELDICIHNFEKSIKDRKNNYSCFNLEIMENKGIDMLIKNKLYNFAFACYGCFQSKILNQYNLRFTHGIYHEDHDFGTILFCLAKKTFYIDKVLMVYRIRQGSITNFENQQMPENLPKNLEILKPYFRNYNDLREYFRSYCFCMIAFKIYKFYISPNLLNNKEKYFLKKSIKRYNYLYLEKYYPQDYLGFILLLDSMGYKNLDLLKFFVELRFILRHPTKIKTFFNKFSTVQFYFYNNFTKSLSKLIPIKSLRRKLRNHISYKIEHPKVANYLTINYINPFLERKISHFIFEKKYHFKNDKIIWQFWYQGKDQASPLIQQCFKSIQKYMGGGNYTIIILDKNNLENYLDFPPFVKEKLINNFFGEKTITFFSDLLRVCLLSTYGGIWCDANIFLSDKIPQNLCEEDFFAFERAQNKPSKEELKRFIKSGYFSYGYFNWNDDFKVKLLNSFIIAKANNKNIQALKDMLLYYWHNEKNCNNFYYFTFQIIFELLKKHGYINKTYKNMSDIQCHLLQFYAKEKFDPCLWEEIKNQSFLHKLTHFKTIKKNSMIDAIIMQNKN</sequence>
<dbReference type="EMBL" id="CP007770">
    <property type="protein sequence ID" value="AJC88167.1"/>
    <property type="molecule type" value="Genomic_DNA"/>
</dbReference>